<feature type="region of interest" description="Disordered" evidence="1">
    <location>
        <begin position="22"/>
        <end position="70"/>
    </location>
</feature>
<evidence type="ECO:0008006" key="5">
    <source>
        <dbReference type="Google" id="ProtNLM"/>
    </source>
</evidence>
<comment type="caution">
    <text evidence="3">The sequence shown here is derived from an EMBL/GenBank/DDBJ whole genome shotgun (WGS) entry which is preliminary data.</text>
</comment>
<evidence type="ECO:0000256" key="2">
    <source>
        <dbReference type="SAM" id="Phobius"/>
    </source>
</evidence>
<name>A0A4Z0Y0D7_9FIRM</name>
<proteinExistence type="predicted"/>
<evidence type="ECO:0000313" key="3">
    <source>
        <dbReference type="EMBL" id="TGJ76307.1"/>
    </source>
</evidence>
<dbReference type="RefSeq" id="WP_135659416.1">
    <property type="nucleotide sequence ID" value="NZ_SRMQ01000006.1"/>
</dbReference>
<evidence type="ECO:0000256" key="1">
    <source>
        <dbReference type="SAM" id="MobiDB-lite"/>
    </source>
</evidence>
<feature type="transmembrane region" description="Helical" evidence="2">
    <location>
        <begin position="78"/>
        <end position="100"/>
    </location>
</feature>
<dbReference type="Proteomes" id="UP000297714">
    <property type="component" value="Unassembled WGS sequence"/>
</dbReference>
<gene>
    <name evidence="3" type="ORF">CAGA_15120</name>
</gene>
<evidence type="ECO:0000313" key="4">
    <source>
        <dbReference type="Proteomes" id="UP000297714"/>
    </source>
</evidence>
<keyword evidence="2" id="KW-1133">Transmembrane helix</keyword>
<dbReference type="OrthoDB" id="1828400at2"/>
<keyword evidence="4" id="KW-1185">Reference proteome</keyword>
<dbReference type="AlphaFoldDB" id="A0A4Z0Y0D7"/>
<keyword evidence="2" id="KW-0472">Membrane</keyword>
<organism evidence="3 4">
    <name type="scientific">Caproiciproducens galactitolivorans</name>
    <dbReference type="NCBI Taxonomy" id="642589"/>
    <lineage>
        <taxon>Bacteria</taxon>
        <taxon>Bacillati</taxon>
        <taxon>Bacillota</taxon>
        <taxon>Clostridia</taxon>
        <taxon>Eubacteriales</taxon>
        <taxon>Acutalibacteraceae</taxon>
        <taxon>Caproiciproducens</taxon>
    </lineage>
</organism>
<accession>A0A4Z0Y0D7</accession>
<dbReference type="EMBL" id="SRMQ01000006">
    <property type="protein sequence ID" value="TGJ76307.1"/>
    <property type="molecule type" value="Genomic_DNA"/>
</dbReference>
<keyword evidence="2" id="KW-0812">Transmembrane</keyword>
<protein>
    <recommendedName>
        <fullName evidence="5">Zinc-ribbon domain-containing protein</fullName>
    </recommendedName>
</protein>
<reference evidence="3 4" key="1">
    <citation type="submission" date="2019-04" db="EMBL/GenBank/DDBJ databases">
        <authorList>
            <person name="Poehlein A."/>
            <person name="Bengelsdorf F.R."/>
            <person name="Duerre P."/>
            <person name="Daniel R."/>
        </authorList>
    </citation>
    <scope>NUCLEOTIDE SEQUENCE [LARGE SCALE GENOMIC DNA]</scope>
    <source>
        <strain evidence="3 4">BS-1</strain>
    </source>
</reference>
<sequence>MATCKKCGAEMENGQTICSQCGEPIENSSESQPAVADSKENLENEAPAQALEEENTGAQHAQEAFPQRGQPSPKAKKIAIIAACCAVLLFICGFAAKTYFARDLKMMMMGNGKYMQALEKTCTEAITDRAVGSLDMVMNQLPAKKNATAEEFKGSMHIDLDNSFKGQIKQQLGGHDEILNKTLDYINSITMEGSSNVNNQQMQGNVSFNDKSGKLVSVNMFMDKDGKYLVQLPEISKTYLSMENMQTANPAFAVSKVDYDSNKLKASLRALTQPYVEAVQNGKITVQKNQSLKVEDITVNNAAKISVTLSAGQMNRIMKKTLEVLKKDDYLCTYLSENYNAFFPNEKIDKEKFKEMIDAFAQQLGSDTDEKAALTVSAYVLADDTQVARSYEISEASAKVTLNLAFQKKQFAANVLADGKECFSAKLLYNTADSGVMQVLIKDKDKVQDAGLKIDFANAKMEKFANRDILLGTFTLSLYDPKGTVQNAIQSSLERNEWAKNLSKSTIKLENSIKNDQLLSNCTFDLKGLASIKMSTQSKPKTSNAITMPAVKENEVLKMVSSGTGEGQEELQKKYAGDFMAYLSEQLGKDKDLADLLQQVGINKTMVDFYRAQLK</sequence>